<dbReference type="InterPro" id="IPR000772">
    <property type="entry name" value="Ricin_B_lectin"/>
</dbReference>
<keyword evidence="3" id="KW-0812">Transmembrane</keyword>
<dbReference type="InterPro" id="IPR045885">
    <property type="entry name" value="GalNAc-T"/>
</dbReference>
<dbReference type="Proteomes" id="UP000075881">
    <property type="component" value="Unassembled WGS sequence"/>
</dbReference>
<dbReference type="GO" id="GO:0030246">
    <property type="term" value="F:carbohydrate binding"/>
    <property type="evidence" value="ECO:0007669"/>
    <property type="project" value="UniProtKB-KW"/>
</dbReference>
<feature type="domain" description="Ricin B lectin" evidence="11">
    <location>
        <begin position="453"/>
        <end position="582"/>
    </location>
</feature>
<evidence type="ECO:0000256" key="4">
    <source>
        <dbReference type="ARBA" id="ARBA00022734"/>
    </source>
</evidence>
<evidence type="ECO:0000256" key="3">
    <source>
        <dbReference type="ARBA" id="ARBA00022692"/>
    </source>
</evidence>
<dbReference type="CDD" id="cd02510">
    <property type="entry name" value="pp-GalNAc-T"/>
    <property type="match status" value="1"/>
</dbReference>
<evidence type="ECO:0000256" key="2">
    <source>
        <dbReference type="ARBA" id="ARBA00005680"/>
    </source>
</evidence>
<dbReference type="InterPro" id="IPR029044">
    <property type="entry name" value="Nucleotide-diphossugar_trans"/>
</dbReference>
<dbReference type="Gene3D" id="3.90.550.10">
    <property type="entry name" value="Spore Coat Polysaccharide Biosynthesis Protein SpsA, Chain A"/>
    <property type="match status" value="1"/>
</dbReference>
<dbReference type="EC" id="2.4.1.-" evidence="10"/>
<evidence type="ECO:0000256" key="7">
    <source>
        <dbReference type="ARBA" id="ARBA00023034"/>
    </source>
</evidence>
<dbReference type="Gene3D" id="2.80.10.50">
    <property type="match status" value="1"/>
</dbReference>
<keyword evidence="10" id="KW-0328">Glycosyltransferase</keyword>
<reference evidence="12" key="2">
    <citation type="submission" date="2020-05" db="UniProtKB">
        <authorList>
            <consortium name="EnsemblMetazoa"/>
        </authorList>
    </citation>
    <scope>IDENTIFICATION</scope>
    <source>
        <strain evidence="12">ACHKN1017</strain>
    </source>
</reference>
<dbReference type="SMART" id="SM00458">
    <property type="entry name" value="RICIN"/>
    <property type="match status" value="1"/>
</dbReference>
<dbReference type="VEuPathDB" id="VectorBase:ACHR009887"/>
<dbReference type="InterPro" id="IPR035992">
    <property type="entry name" value="Ricin_B-like_lectins"/>
</dbReference>
<keyword evidence="10" id="KW-0464">Manganese</keyword>
<evidence type="ECO:0000313" key="12">
    <source>
        <dbReference type="EnsemblMetazoa" id="ACHR009887-PA"/>
    </source>
</evidence>
<evidence type="ECO:0000313" key="13">
    <source>
        <dbReference type="Proteomes" id="UP000075881"/>
    </source>
</evidence>
<dbReference type="AlphaFoldDB" id="A0A182KGJ9"/>
<evidence type="ECO:0000256" key="9">
    <source>
        <dbReference type="ARBA" id="ARBA00023157"/>
    </source>
</evidence>
<comment type="pathway">
    <text evidence="10">Protein modification; protein glycosylation.</text>
</comment>
<comment type="similarity">
    <text evidence="2 10">Belongs to the glycosyltransferase 2 family. GalNAc-T subfamily.</text>
</comment>
<dbReference type="Pfam" id="PF00652">
    <property type="entry name" value="Ricin_B_lectin"/>
    <property type="match status" value="1"/>
</dbReference>
<name>A0A182KGJ9_9DIPT</name>
<dbReference type="SUPFAM" id="SSF50370">
    <property type="entry name" value="Ricin B-like lectins"/>
    <property type="match status" value="1"/>
</dbReference>
<keyword evidence="13" id="KW-1185">Reference proteome</keyword>
<dbReference type="STRING" id="43041.A0A182KGJ9"/>
<dbReference type="SUPFAM" id="SSF53448">
    <property type="entry name" value="Nucleotide-diphospho-sugar transferases"/>
    <property type="match status" value="1"/>
</dbReference>
<keyword evidence="5" id="KW-0735">Signal-anchor</keyword>
<keyword evidence="7 10" id="KW-0333">Golgi apparatus</keyword>
<dbReference type="UniPathway" id="UPA00378"/>
<accession>A0A182KGJ9</accession>
<dbReference type="GO" id="GO:0000139">
    <property type="term" value="C:Golgi membrane"/>
    <property type="evidence" value="ECO:0007669"/>
    <property type="project" value="UniProtKB-SubCell"/>
</dbReference>
<keyword evidence="8" id="KW-0472">Membrane</keyword>
<evidence type="ECO:0000256" key="10">
    <source>
        <dbReference type="RuleBase" id="RU361242"/>
    </source>
</evidence>
<organism evidence="12 13">
    <name type="scientific">Anopheles christyi</name>
    <dbReference type="NCBI Taxonomy" id="43041"/>
    <lineage>
        <taxon>Eukaryota</taxon>
        <taxon>Metazoa</taxon>
        <taxon>Ecdysozoa</taxon>
        <taxon>Arthropoda</taxon>
        <taxon>Hexapoda</taxon>
        <taxon>Insecta</taxon>
        <taxon>Pterygota</taxon>
        <taxon>Neoptera</taxon>
        <taxon>Endopterygota</taxon>
        <taxon>Diptera</taxon>
        <taxon>Nematocera</taxon>
        <taxon>Culicoidea</taxon>
        <taxon>Culicidae</taxon>
        <taxon>Anophelinae</taxon>
        <taxon>Anopheles</taxon>
    </lineage>
</organism>
<evidence type="ECO:0000259" key="11">
    <source>
        <dbReference type="SMART" id="SM00458"/>
    </source>
</evidence>
<comment type="cofactor">
    <cofactor evidence="10">
        <name>Mn(2+)</name>
        <dbReference type="ChEBI" id="CHEBI:29035"/>
    </cofactor>
</comment>
<evidence type="ECO:0000256" key="1">
    <source>
        <dbReference type="ARBA" id="ARBA00004323"/>
    </source>
</evidence>
<dbReference type="InterPro" id="IPR001173">
    <property type="entry name" value="Glyco_trans_2-like"/>
</dbReference>
<evidence type="ECO:0000256" key="8">
    <source>
        <dbReference type="ARBA" id="ARBA00023136"/>
    </source>
</evidence>
<reference evidence="13" key="1">
    <citation type="submission" date="2013-03" db="EMBL/GenBank/DDBJ databases">
        <title>The Genome Sequence of Anopheles christyi ACHKN1017.</title>
        <authorList>
            <consortium name="The Broad Institute Genomics Platform"/>
            <person name="Neafsey D.E."/>
            <person name="Besansky N."/>
            <person name="Walker B."/>
            <person name="Young S.K."/>
            <person name="Zeng Q."/>
            <person name="Gargeya S."/>
            <person name="Fitzgerald M."/>
            <person name="Haas B."/>
            <person name="Abouelleil A."/>
            <person name="Allen A.W."/>
            <person name="Alvarado L."/>
            <person name="Arachchi H.M."/>
            <person name="Berlin A.M."/>
            <person name="Chapman S.B."/>
            <person name="Gainer-Dewar J."/>
            <person name="Goldberg J."/>
            <person name="Griggs A."/>
            <person name="Gujja S."/>
            <person name="Hansen M."/>
            <person name="Howarth C."/>
            <person name="Imamovic A."/>
            <person name="Ireland A."/>
            <person name="Larimer J."/>
            <person name="McCowan C."/>
            <person name="Murphy C."/>
            <person name="Pearson M."/>
            <person name="Poon T.W."/>
            <person name="Priest M."/>
            <person name="Roberts A."/>
            <person name="Saif S."/>
            <person name="Shea T."/>
            <person name="Sisk P."/>
            <person name="Sykes S."/>
            <person name="Wortman J."/>
            <person name="Nusbaum C."/>
            <person name="Birren B."/>
        </authorList>
    </citation>
    <scope>NUCLEOTIDE SEQUENCE [LARGE SCALE GENOMIC DNA]</scope>
    <source>
        <strain evidence="13">ACHKN1017</strain>
    </source>
</reference>
<dbReference type="GO" id="GO:0006493">
    <property type="term" value="P:protein O-linked glycosylation"/>
    <property type="evidence" value="ECO:0007669"/>
    <property type="project" value="TreeGrafter"/>
</dbReference>
<dbReference type="GO" id="GO:0004653">
    <property type="term" value="F:polypeptide N-acetylgalactosaminyltransferase activity"/>
    <property type="evidence" value="ECO:0007669"/>
    <property type="project" value="TreeGrafter"/>
</dbReference>
<keyword evidence="6" id="KW-1133">Transmembrane helix</keyword>
<comment type="subcellular location">
    <subcellularLocation>
        <location evidence="1 10">Golgi apparatus membrane</location>
        <topology evidence="1 10">Single-pass type II membrane protein</topology>
    </subcellularLocation>
</comment>
<keyword evidence="9 10" id="KW-1015">Disulfide bond</keyword>
<dbReference type="Pfam" id="PF00535">
    <property type="entry name" value="Glycos_transf_2"/>
    <property type="match status" value="1"/>
</dbReference>
<dbReference type="PANTHER" id="PTHR11675:SF131">
    <property type="entry name" value="POLYPEPTIDE N-ACETYLGALACTOSAMINYLTRANSFERASE 9-RELATED"/>
    <property type="match status" value="1"/>
</dbReference>
<dbReference type="EnsemblMetazoa" id="ACHR009887-RA">
    <property type="protein sequence ID" value="ACHR009887-PA"/>
    <property type="gene ID" value="ACHR009887"/>
</dbReference>
<evidence type="ECO:0000256" key="6">
    <source>
        <dbReference type="ARBA" id="ARBA00022989"/>
    </source>
</evidence>
<keyword evidence="4 10" id="KW-0430">Lectin</keyword>
<sequence>LGPSYRLTVCRSELILLFLLATALVLIVHQYSRAVFQQASVVPQHHQKHGLVSKNVSYAPGHMGEPVTIPQGDGIIPDSVQEQIALGWQRQGYNQFVSDLISVRRELPDVRDPWCLRQRSPLAALPPVSIVIVFHDEALSVLLRTVHSVLDRTPPELVREILLIDDWSSLVQLKTFLDDYFLPYSDKVHILRTPKRLGLIKGRIFGAKRASADYLLFLDAHCECLDGWLEPLLELVANQYTKVVAVPTIDWLNETTLALQVGPSSGLYGAFDWNLSFQWRPRYDRYQSPGENLLEPFDTPVMAGGLFCIEKEFFAHLGWYDPGLQVYGGENMELSFKVWMCGGTIKTVPCSHVAHIQKRNHPYIGSYTKERDLTMRNSLRVAEVWMDEYAEFLYRLHPDYRTLLATRSAQPATAINLDDRRQLRSQLGCKPFRWYLQHVFPEQDDPSEAQAMGWIQSESEAGKLCLTWPTRDRSLALLHCHGLGGQQIWFHGGAGEITREGHCLGVVSGGPQGSEVTITLCSSQGVAGAYKWLYRRQTGQLVNVASGLCLVPAKNNFRVQVEWCDRVEEISTPSNHQRWTFQIDKL</sequence>
<evidence type="ECO:0000256" key="5">
    <source>
        <dbReference type="ARBA" id="ARBA00022968"/>
    </source>
</evidence>
<keyword evidence="10" id="KW-0808">Transferase</keyword>
<proteinExistence type="inferred from homology"/>
<dbReference type="PROSITE" id="PS50231">
    <property type="entry name" value="RICIN_B_LECTIN"/>
    <property type="match status" value="1"/>
</dbReference>
<dbReference type="PANTHER" id="PTHR11675">
    <property type="entry name" value="N-ACETYLGALACTOSAMINYLTRANSFERASE"/>
    <property type="match status" value="1"/>
</dbReference>
<protein>
    <recommendedName>
        <fullName evidence="10">Polypeptide N-acetylgalactosaminyltransferase</fullName>
        <ecNumber evidence="10">2.4.1.-</ecNumber>
    </recommendedName>
    <alternativeName>
        <fullName evidence="10">Protein-UDP acetylgalactosaminyltransferase</fullName>
    </alternativeName>
</protein>